<proteinExistence type="predicted"/>
<keyword evidence="4" id="KW-1185">Reference proteome</keyword>
<dbReference type="GO" id="GO:0008198">
    <property type="term" value="F:ferrous iron binding"/>
    <property type="evidence" value="ECO:0007669"/>
    <property type="project" value="TreeGrafter"/>
</dbReference>
<dbReference type="GO" id="GO:0051747">
    <property type="term" value="F:cytosine C-5 DNA demethylase activity"/>
    <property type="evidence" value="ECO:0007669"/>
    <property type="project" value="TreeGrafter"/>
</dbReference>
<name>A0A9P6BAH6_9AGAM</name>
<dbReference type="GO" id="GO:0035516">
    <property type="term" value="F:broad specificity oxidative DNA demethylase activity"/>
    <property type="evidence" value="ECO:0007669"/>
    <property type="project" value="TreeGrafter"/>
</dbReference>
<accession>A0A9P6BAH6</accession>
<dbReference type="EMBL" id="MU128919">
    <property type="protein sequence ID" value="KAF9519256.1"/>
    <property type="molecule type" value="Genomic_DNA"/>
</dbReference>
<evidence type="ECO:0000256" key="1">
    <source>
        <dbReference type="PIRSR" id="PIRSR632852-1"/>
    </source>
</evidence>
<dbReference type="SUPFAM" id="SSF51197">
    <property type="entry name" value="Clavaminate synthase-like"/>
    <property type="match status" value="1"/>
</dbReference>
<gene>
    <name evidence="3" type="ORF">BS47DRAFT_84417</name>
</gene>
<feature type="binding site" evidence="1">
    <location>
        <position position="219"/>
    </location>
    <ligand>
        <name>2-oxoglutarate</name>
        <dbReference type="ChEBI" id="CHEBI:16810"/>
    </ligand>
</feature>
<sequence length="248" mass="28214">MKCKLYHLHPEKRAFADDLFHQYQTDAQVSELFVRCRLQSSPHGHAQVNRHFAFNVGETYNYSSIPTTVPLEDSPPCVSVAKNEISNVVLRTLRCSVEFNQVLSVAYMEGMGMKFHSDGEVGLGDVVASLSLGSPARMSFRLRNKPGKGTFDHSAVTREEYEHWFDHACRLCRKSKPRVDEESSTPLQTELVCPTLFTVDIQHGDVFIMIGNTQRFYEHEIERVPGFRIAATCRRIEDVHAHANRTQS</sequence>
<feature type="binding site" evidence="1">
    <location>
        <begin position="60"/>
        <end position="62"/>
    </location>
    <ligand>
        <name>substrate</name>
    </ligand>
</feature>
<dbReference type="InterPro" id="IPR027450">
    <property type="entry name" value="AlkB-like"/>
</dbReference>
<dbReference type="Proteomes" id="UP000886523">
    <property type="component" value="Unassembled WGS sequence"/>
</dbReference>
<dbReference type="AlphaFoldDB" id="A0A9P6BAH6"/>
<dbReference type="PANTHER" id="PTHR31573:SF4">
    <property type="entry name" value="FE2OG DIOXYGENASE DOMAIN-CONTAINING PROTEIN"/>
    <property type="match status" value="1"/>
</dbReference>
<dbReference type="InterPro" id="IPR005123">
    <property type="entry name" value="Oxoglu/Fe-dep_dioxygenase_dom"/>
</dbReference>
<dbReference type="Pfam" id="PF13532">
    <property type="entry name" value="2OG-FeII_Oxy_2"/>
    <property type="match status" value="1"/>
</dbReference>
<evidence type="ECO:0000259" key="2">
    <source>
        <dbReference type="PROSITE" id="PS51471"/>
    </source>
</evidence>
<feature type="binding site" evidence="1">
    <location>
        <position position="232"/>
    </location>
    <ligand>
        <name>2-oxoglutarate</name>
        <dbReference type="ChEBI" id="CHEBI:16810"/>
    </ligand>
</feature>
<dbReference type="GO" id="GO:0006307">
    <property type="term" value="P:DNA alkylation repair"/>
    <property type="evidence" value="ECO:0007669"/>
    <property type="project" value="TreeGrafter"/>
</dbReference>
<dbReference type="InterPro" id="IPR032852">
    <property type="entry name" value="ALKBH2"/>
</dbReference>
<evidence type="ECO:0000313" key="4">
    <source>
        <dbReference type="Proteomes" id="UP000886523"/>
    </source>
</evidence>
<feature type="binding site" evidence="1">
    <location>
        <position position="228"/>
    </location>
    <ligand>
        <name>2-oxoglutarate</name>
        <dbReference type="ChEBI" id="CHEBI:16810"/>
    </ligand>
</feature>
<dbReference type="OrthoDB" id="2163491at2759"/>
<dbReference type="Gene3D" id="2.60.120.590">
    <property type="entry name" value="Alpha-ketoglutarate-dependent dioxygenase AlkB-like"/>
    <property type="match status" value="1"/>
</dbReference>
<comment type="caution">
    <text evidence="3">The sequence shown here is derived from an EMBL/GenBank/DDBJ whole genome shotgun (WGS) entry which is preliminary data.</text>
</comment>
<dbReference type="InterPro" id="IPR037151">
    <property type="entry name" value="AlkB-like_sf"/>
</dbReference>
<dbReference type="PROSITE" id="PS51471">
    <property type="entry name" value="FE2OG_OXY"/>
    <property type="match status" value="1"/>
</dbReference>
<protein>
    <recommendedName>
        <fullName evidence="2">Fe2OG dioxygenase domain-containing protein</fullName>
    </recommendedName>
</protein>
<feature type="binding site" evidence="1">
    <location>
        <position position="116"/>
    </location>
    <ligand>
        <name>2-oxoglutarate</name>
        <dbReference type="ChEBI" id="CHEBI:16810"/>
    </ligand>
</feature>
<reference evidence="3" key="1">
    <citation type="journal article" date="2020" name="Nat. Commun.">
        <title>Large-scale genome sequencing of mycorrhizal fungi provides insights into the early evolution of symbiotic traits.</title>
        <authorList>
            <person name="Miyauchi S."/>
            <person name="Kiss E."/>
            <person name="Kuo A."/>
            <person name="Drula E."/>
            <person name="Kohler A."/>
            <person name="Sanchez-Garcia M."/>
            <person name="Morin E."/>
            <person name="Andreopoulos B."/>
            <person name="Barry K.W."/>
            <person name="Bonito G."/>
            <person name="Buee M."/>
            <person name="Carver A."/>
            <person name="Chen C."/>
            <person name="Cichocki N."/>
            <person name="Clum A."/>
            <person name="Culley D."/>
            <person name="Crous P.W."/>
            <person name="Fauchery L."/>
            <person name="Girlanda M."/>
            <person name="Hayes R.D."/>
            <person name="Keri Z."/>
            <person name="LaButti K."/>
            <person name="Lipzen A."/>
            <person name="Lombard V."/>
            <person name="Magnuson J."/>
            <person name="Maillard F."/>
            <person name="Murat C."/>
            <person name="Nolan M."/>
            <person name="Ohm R.A."/>
            <person name="Pangilinan J."/>
            <person name="Pereira M.F."/>
            <person name="Perotto S."/>
            <person name="Peter M."/>
            <person name="Pfister S."/>
            <person name="Riley R."/>
            <person name="Sitrit Y."/>
            <person name="Stielow J.B."/>
            <person name="Szollosi G."/>
            <person name="Zifcakova L."/>
            <person name="Stursova M."/>
            <person name="Spatafora J.W."/>
            <person name="Tedersoo L."/>
            <person name="Vaario L.M."/>
            <person name="Yamada A."/>
            <person name="Yan M."/>
            <person name="Wang P."/>
            <person name="Xu J."/>
            <person name="Bruns T."/>
            <person name="Baldrian P."/>
            <person name="Vilgalys R."/>
            <person name="Dunand C."/>
            <person name="Henrissat B."/>
            <person name="Grigoriev I.V."/>
            <person name="Hibbett D."/>
            <person name="Nagy L.G."/>
            <person name="Martin F.M."/>
        </authorList>
    </citation>
    <scope>NUCLEOTIDE SEQUENCE</scope>
    <source>
        <strain evidence="3">UP504</strain>
    </source>
</reference>
<dbReference type="PANTHER" id="PTHR31573">
    <property type="entry name" value="ALPHA-KETOGLUTARATE-DEPENDENT DIOXYGENASE ALKB HOMOLOG 2"/>
    <property type="match status" value="1"/>
</dbReference>
<organism evidence="3 4">
    <name type="scientific">Hydnum rufescens UP504</name>
    <dbReference type="NCBI Taxonomy" id="1448309"/>
    <lineage>
        <taxon>Eukaryota</taxon>
        <taxon>Fungi</taxon>
        <taxon>Dikarya</taxon>
        <taxon>Basidiomycota</taxon>
        <taxon>Agaricomycotina</taxon>
        <taxon>Agaricomycetes</taxon>
        <taxon>Cantharellales</taxon>
        <taxon>Hydnaceae</taxon>
        <taxon>Hydnum</taxon>
    </lineage>
</organism>
<evidence type="ECO:0000313" key="3">
    <source>
        <dbReference type="EMBL" id="KAF9519256.1"/>
    </source>
</evidence>
<feature type="binding site" evidence="1">
    <location>
        <position position="107"/>
    </location>
    <ligand>
        <name>2-oxoglutarate</name>
        <dbReference type="ChEBI" id="CHEBI:16810"/>
    </ligand>
</feature>
<feature type="binding site" evidence="1">
    <location>
        <position position="234"/>
    </location>
    <ligand>
        <name>2-oxoglutarate</name>
        <dbReference type="ChEBI" id="CHEBI:16810"/>
    </ligand>
</feature>
<feature type="domain" description="Fe2OG dioxygenase" evidence="2">
    <location>
        <begin position="98"/>
        <end position="237"/>
    </location>
</feature>